<dbReference type="PANTHER" id="PTHR30487">
    <property type="entry name" value="TYPE 4 PREPILIN-LIKE PROTEINS LEADER PEPTIDE-PROCESSING ENZYME"/>
    <property type="match status" value="1"/>
</dbReference>
<dbReference type="GeneID" id="93885190"/>
<evidence type="ECO:0000256" key="2">
    <source>
        <dbReference type="RuleBase" id="RU003793"/>
    </source>
</evidence>
<feature type="transmembrane region" description="Helical" evidence="3">
    <location>
        <begin position="206"/>
        <end position="234"/>
    </location>
</feature>
<keyword evidence="3" id="KW-0472">Membrane</keyword>
<comment type="similarity">
    <text evidence="1 2">Belongs to the peptidase A24 family.</text>
</comment>
<feature type="domain" description="Prepilin type IV endopeptidase peptidase" evidence="4">
    <location>
        <begin position="122"/>
        <end position="229"/>
    </location>
</feature>
<dbReference type="AlphaFoldDB" id="A0A494UQ99"/>
<feature type="transmembrane region" description="Helical" evidence="3">
    <location>
        <begin position="116"/>
        <end position="135"/>
    </location>
</feature>
<feature type="transmembrane region" description="Helical" evidence="3">
    <location>
        <begin position="246"/>
        <end position="264"/>
    </location>
</feature>
<accession>A0A494UQ99</accession>
<dbReference type="RefSeq" id="WP_121547073.1">
    <property type="nucleotide sequence ID" value="NZ_CP023407.1"/>
</dbReference>
<dbReference type="PRINTS" id="PR00864">
    <property type="entry name" value="PREPILNPTASE"/>
</dbReference>
<dbReference type="Gene3D" id="1.20.120.1220">
    <property type="match status" value="1"/>
</dbReference>
<protein>
    <submittedName>
        <fullName evidence="5">Prepilin peptidase</fullName>
    </submittedName>
</protein>
<dbReference type="InterPro" id="IPR014032">
    <property type="entry name" value="Peptidase_A24A_bac"/>
</dbReference>
<name>A0A494UQ99_9ACTN</name>
<dbReference type="GO" id="GO:0005886">
    <property type="term" value="C:plasma membrane"/>
    <property type="evidence" value="ECO:0007669"/>
    <property type="project" value="TreeGrafter"/>
</dbReference>
<evidence type="ECO:0000256" key="1">
    <source>
        <dbReference type="ARBA" id="ARBA00005801"/>
    </source>
</evidence>
<dbReference type="KEGG" id="sfug:CNQ36_20375"/>
<dbReference type="InterPro" id="IPR000045">
    <property type="entry name" value="Prepilin_IV_endopep_pep"/>
</dbReference>
<proteinExistence type="inferred from homology"/>
<dbReference type="Pfam" id="PF01478">
    <property type="entry name" value="Peptidase_A24"/>
    <property type="match status" value="1"/>
</dbReference>
<evidence type="ECO:0000313" key="5">
    <source>
        <dbReference type="EMBL" id="AYL37552.1"/>
    </source>
</evidence>
<gene>
    <name evidence="5" type="ORF">CNQ36_20375</name>
</gene>
<keyword evidence="3" id="KW-0812">Transmembrane</keyword>
<evidence type="ECO:0000313" key="6">
    <source>
        <dbReference type="Proteomes" id="UP000282170"/>
    </source>
</evidence>
<evidence type="ECO:0000259" key="4">
    <source>
        <dbReference type="Pfam" id="PF01478"/>
    </source>
</evidence>
<dbReference type="PANTHER" id="PTHR30487:SF0">
    <property type="entry name" value="PREPILIN LEADER PEPTIDASE_N-METHYLTRANSFERASE-RELATED"/>
    <property type="match status" value="1"/>
</dbReference>
<dbReference type="InterPro" id="IPR050882">
    <property type="entry name" value="Prepilin_peptidase/N-MTase"/>
</dbReference>
<evidence type="ECO:0000256" key="3">
    <source>
        <dbReference type="SAM" id="Phobius"/>
    </source>
</evidence>
<dbReference type="EMBL" id="CP023407">
    <property type="protein sequence ID" value="AYL37552.1"/>
    <property type="molecule type" value="Genomic_DNA"/>
</dbReference>
<keyword evidence="6" id="KW-1185">Reference proteome</keyword>
<dbReference type="GO" id="GO:0004190">
    <property type="term" value="F:aspartic-type endopeptidase activity"/>
    <property type="evidence" value="ECO:0007669"/>
    <property type="project" value="InterPro"/>
</dbReference>
<sequence>MTDLVLVAGAAAWGAVAGTLLPRAAYRFSAPAGEAWHTECPGGHPVGGWLGRARCAECVPPGTVTGPTYDATTGTEYHRAPPGVRYGPGRLVLAAVTALVCAALAAATGTRPELGVWLLLGPLGVLLAVVDFRVQRLPDPLTLPFAGAALALLGLAALVPEHAGEWTTALLGALALGAGYFVLFLINPGGMGFGDVKLALGAGAVLGWYGWPAVMLGTLAGFVFGAVYGGALVVARRAGRKTAIPFGPFLIGGAFTGLLIGAYAA</sequence>
<feature type="transmembrane region" description="Helical" evidence="3">
    <location>
        <begin position="166"/>
        <end position="186"/>
    </location>
</feature>
<dbReference type="Proteomes" id="UP000282170">
    <property type="component" value="Chromosome"/>
</dbReference>
<feature type="transmembrane region" description="Helical" evidence="3">
    <location>
        <begin position="141"/>
        <end position="159"/>
    </location>
</feature>
<reference evidence="5 6" key="1">
    <citation type="submission" date="2017-09" db="EMBL/GenBank/DDBJ databases">
        <authorList>
            <person name="Zhang H."/>
            <person name="Hu S."/>
            <person name="Xu J."/>
            <person name="He Z."/>
        </authorList>
    </citation>
    <scope>NUCLEOTIDE SEQUENCE [LARGE SCALE GENOMIC DNA]</scope>
    <source>
        <strain evidence="5 6">TXX3120</strain>
    </source>
</reference>
<dbReference type="GO" id="GO:0006465">
    <property type="term" value="P:signal peptide processing"/>
    <property type="evidence" value="ECO:0007669"/>
    <property type="project" value="TreeGrafter"/>
</dbReference>
<feature type="transmembrane region" description="Helical" evidence="3">
    <location>
        <begin position="91"/>
        <end position="109"/>
    </location>
</feature>
<keyword evidence="3" id="KW-1133">Transmembrane helix</keyword>
<organism evidence="5 6">
    <name type="scientific">Streptomyces fungicidicus</name>
    <dbReference type="NCBI Taxonomy" id="68203"/>
    <lineage>
        <taxon>Bacteria</taxon>
        <taxon>Bacillati</taxon>
        <taxon>Actinomycetota</taxon>
        <taxon>Actinomycetes</taxon>
        <taxon>Kitasatosporales</taxon>
        <taxon>Streptomycetaceae</taxon>
        <taxon>Streptomyces</taxon>
    </lineage>
</organism>